<dbReference type="Pfam" id="PF10348">
    <property type="entry name" value="DUF2427"/>
    <property type="match status" value="1"/>
</dbReference>
<dbReference type="OrthoDB" id="4005299at2759"/>
<feature type="transmembrane region" description="Helical" evidence="2">
    <location>
        <begin position="473"/>
        <end position="491"/>
    </location>
</feature>
<dbReference type="PANTHER" id="PTHR31685">
    <property type="entry name" value="INTEGRAL MEMBRANE PROTEIN (AFU_ORTHOLOGUE AFUA_6G12730)-RELATED"/>
    <property type="match status" value="1"/>
</dbReference>
<dbReference type="EMBL" id="MU001742">
    <property type="protein sequence ID" value="KAF2800772.1"/>
    <property type="molecule type" value="Genomic_DNA"/>
</dbReference>
<organism evidence="6 7">
    <name type="scientific">Melanomma pulvis-pyrius CBS 109.77</name>
    <dbReference type="NCBI Taxonomy" id="1314802"/>
    <lineage>
        <taxon>Eukaryota</taxon>
        <taxon>Fungi</taxon>
        <taxon>Dikarya</taxon>
        <taxon>Ascomycota</taxon>
        <taxon>Pezizomycotina</taxon>
        <taxon>Dothideomycetes</taxon>
        <taxon>Pleosporomycetidae</taxon>
        <taxon>Pleosporales</taxon>
        <taxon>Melanommataceae</taxon>
        <taxon>Melanomma</taxon>
    </lineage>
</organism>
<evidence type="ECO:0008006" key="8">
    <source>
        <dbReference type="Google" id="ProtNLM"/>
    </source>
</evidence>
<reference evidence="6" key="1">
    <citation type="journal article" date="2020" name="Stud. Mycol.">
        <title>101 Dothideomycetes genomes: a test case for predicting lifestyles and emergence of pathogens.</title>
        <authorList>
            <person name="Haridas S."/>
            <person name="Albert R."/>
            <person name="Binder M."/>
            <person name="Bloem J."/>
            <person name="Labutti K."/>
            <person name="Salamov A."/>
            <person name="Andreopoulos B."/>
            <person name="Baker S."/>
            <person name="Barry K."/>
            <person name="Bills G."/>
            <person name="Bluhm B."/>
            <person name="Cannon C."/>
            <person name="Castanera R."/>
            <person name="Culley D."/>
            <person name="Daum C."/>
            <person name="Ezra D."/>
            <person name="Gonzalez J."/>
            <person name="Henrissat B."/>
            <person name="Kuo A."/>
            <person name="Liang C."/>
            <person name="Lipzen A."/>
            <person name="Lutzoni F."/>
            <person name="Magnuson J."/>
            <person name="Mondo S."/>
            <person name="Nolan M."/>
            <person name="Ohm R."/>
            <person name="Pangilinan J."/>
            <person name="Park H.-J."/>
            <person name="Ramirez L."/>
            <person name="Alfaro M."/>
            <person name="Sun H."/>
            <person name="Tritt A."/>
            <person name="Yoshinaga Y."/>
            <person name="Zwiers L.-H."/>
            <person name="Turgeon B."/>
            <person name="Goodwin S."/>
            <person name="Spatafora J."/>
            <person name="Crous P."/>
            <person name="Grigoriev I."/>
        </authorList>
    </citation>
    <scope>NUCLEOTIDE SEQUENCE</scope>
    <source>
        <strain evidence="6">CBS 109.77</strain>
    </source>
</reference>
<feature type="region of interest" description="Disordered" evidence="1">
    <location>
        <begin position="175"/>
        <end position="222"/>
    </location>
</feature>
<evidence type="ECO:0000256" key="1">
    <source>
        <dbReference type="SAM" id="MobiDB-lite"/>
    </source>
</evidence>
<dbReference type="InterPro" id="IPR018825">
    <property type="entry name" value="DUF2427"/>
</dbReference>
<feature type="chain" id="PRO_5025547580" description="Integral membrane protein" evidence="3">
    <location>
        <begin position="25"/>
        <end position="582"/>
    </location>
</feature>
<keyword evidence="2" id="KW-1133">Transmembrane helix</keyword>
<feature type="compositionally biased region" description="Polar residues" evidence="1">
    <location>
        <begin position="175"/>
        <end position="203"/>
    </location>
</feature>
<feature type="signal peptide" evidence="3">
    <location>
        <begin position="1"/>
        <end position="24"/>
    </location>
</feature>
<feature type="transmembrane region" description="Helical" evidence="2">
    <location>
        <begin position="436"/>
        <end position="453"/>
    </location>
</feature>
<evidence type="ECO:0000259" key="4">
    <source>
        <dbReference type="Pfam" id="PF10348"/>
    </source>
</evidence>
<feature type="transmembrane region" description="Helical" evidence="2">
    <location>
        <begin position="55"/>
        <end position="76"/>
    </location>
</feature>
<dbReference type="Proteomes" id="UP000799757">
    <property type="component" value="Unassembled WGS sequence"/>
</dbReference>
<dbReference type="InterPro" id="IPR018827">
    <property type="entry name" value="YTP1_C"/>
</dbReference>
<feature type="domain" description="DUF2427" evidence="4">
    <location>
        <begin position="49"/>
        <end position="139"/>
    </location>
</feature>
<evidence type="ECO:0000313" key="6">
    <source>
        <dbReference type="EMBL" id="KAF2800772.1"/>
    </source>
</evidence>
<name>A0A6A6XW85_9PLEO</name>
<keyword evidence="3" id="KW-0732">Signal</keyword>
<feature type="transmembrane region" description="Helical" evidence="2">
    <location>
        <begin position="83"/>
        <end position="105"/>
    </location>
</feature>
<feature type="transmembrane region" description="Helical" evidence="2">
    <location>
        <begin position="503"/>
        <end position="521"/>
    </location>
</feature>
<keyword evidence="2" id="KW-0812">Transmembrane</keyword>
<evidence type="ECO:0000313" key="7">
    <source>
        <dbReference type="Proteomes" id="UP000799757"/>
    </source>
</evidence>
<keyword evidence="7" id="KW-1185">Reference proteome</keyword>
<feature type="domain" description="Protein YTP1-like C-terminal" evidence="5">
    <location>
        <begin position="275"/>
        <end position="562"/>
    </location>
</feature>
<keyword evidence="2" id="KW-0472">Membrane</keyword>
<feature type="transmembrane region" description="Helical" evidence="2">
    <location>
        <begin position="384"/>
        <end position="401"/>
    </location>
</feature>
<protein>
    <recommendedName>
        <fullName evidence="8">Integral membrane protein</fullName>
    </recommendedName>
</protein>
<dbReference type="AlphaFoldDB" id="A0A6A6XW85"/>
<feature type="transmembrane region" description="Helical" evidence="2">
    <location>
        <begin position="536"/>
        <end position="560"/>
    </location>
</feature>
<dbReference type="Pfam" id="PF10355">
    <property type="entry name" value="Ytp1"/>
    <property type="match status" value="1"/>
</dbReference>
<sequence>MTRGRALTIATAALLLEILPLVVAHGEEHNEGPVEVQDNGPPRSYWSLSEHATLMYWHIALEVLAWIVVLPVGVMLSIAHSRFMLPIQFLFLVVNAFALLLGVIYNHKTPELYANNFHSKVGWTITWIALAWVCMGLIQMYTGRTKSHSQEDNPAHPMTTANMVHYQRVQDAQLPNPSRWSNDSGQGTERNSASLCASRSPSVESEGHQFPGPTRRYTQDDDDVVDDEAEKRGFLRNTSVDRFLPRIIARFTVGRPLKVLRFLYVLIERTILIQGFAAVTSGTVVYGGIGHGGAVFNVLAHFVKGGIFFGYGLLTLGRWMGAFADLGWAWNVQPDASVVGRRKAALPSAEFTESFVIFLYGCTNVFLEHLAAWGDAWTAQDLEHVSISVMFFGGGLLGMIIESRKIREMLNTEVLSAQPPSQYSEDSWQQPRQYRFSMNPVPCLIILLLGKMMSSHHQDSMVSTMIHGQWGGMFMGFAAARAVTYITLYISPPTSFLPSRPPSEVIAAFCLVSGGLTFMVSNKDTVAALESYHLDAMFIFTVTMGLTALLMAWTTILIAIKGLAVRKTNSSQFAKSNAGVLA</sequence>
<dbReference type="PANTHER" id="PTHR31685:SF3">
    <property type="entry name" value="INTEGRAL MEMBRANE PROTEIN (AFU_ORTHOLOGUE AFUA_6G12730)"/>
    <property type="match status" value="1"/>
</dbReference>
<feature type="transmembrane region" description="Helical" evidence="2">
    <location>
        <begin position="351"/>
        <end position="372"/>
    </location>
</feature>
<proteinExistence type="predicted"/>
<feature type="transmembrane region" description="Helical" evidence="2">
    <location>
        <begin position="125"/>
        <end position="142"/>
    </location>
</feature>
<evidence type="ECO:0000259" key="5">
    <source>
        <dbReference type="Pfam" id="PF10355"/>
    </source>
</evidence>
<feature type="transmembrane region" description="Helical" evidence="2">
    <location>
        <begin position="271"/>
        <end position="289"/>
    </location>
</feature>
<evidence type="ECO:0000256" key="2">
    <source>
        <dbReference type="SAM" id="Phobius"/>
    </source>
</evidence>
<evidence type="ECO:0000256" key="3">
    <source>
        <dbReference type="SAM" id="SignalP"/>
    </source>
</evidence>
<gene>
    <name evidence="6" type="ORF">K505DRAFT_320160</name>
</gene>
<accession>A0A6A6XW85</accession>